<dbReference type="Pfam" id="PF13508">
    <property type="entry name" value="Acetyltransf_7"/>
    <property type="match status" value="1"/>
</dbReference>
<organism evidence="2 3">
    <name type="scientific">Paenibacillus spiritus</name>
    <dbReference type="NCBI Taxonomy" id="2496557"/>
    <lineage>
        <taxon>Bacteria</taxon>
        <taxon>Bacillati</taxon>
        <taxon>Bacillota</taxon>
        <taxon>Bacilli</taxon>
        <taxon>Bacillales</taxon>
        <taxon>Paenibacillaceae</taxon>
        <taxon>Paenibacillus</taxon>
    </lineage>
</organism>
<dbReference type="AlphaFoldDB" id="A0A5J5GA73"/>
<dbReference type="EMBL" id="VYKK01000012">
    <property type="protein sequence ID" value="KAA9004860.1"/>
    <property type="molecule type" value="Genomic_DNA"/>
</dbReference>
<dbReference type="Proteomes" id="UP000367750">
    <property type="component" value="Unassembled WGS sequence"/>
</dbReference>
<dbReference type="InterPro" id="IPR016181">
    <property type="entry name" value="Acyl_CoA_acyltransferase"/>
</dbReference>
<accession>A0A5J5GA73</accession>
<dbReference type="RefSeq" id="WP_150458011.1">
    <property type="nucleotide sequence ID" value="NZ_VYKK01000012.1"/>
</dbReference>
<name>A0A5J5GA73_9BACL</name>
<keyword evidence="2" id="KW-0808">Transferase</keyword>
<dbReference type="CDD" id="cd04301">
    <property type="entry name" value="NAT_SF"/>
    <property type="match status" value="1"/>
</dbReference>
<evidence type="ECO:0000313" key="3">
    <source>
        <dbReference type="Proteomes" id="UP000367750"/>
    </source>
</evidence>
<dbReference type="PROSITE" id="PS51186">
    <property type="entry name" value="GNAT"/>
    <property type="match status" value="1"/>
</dbReference>
<comment type="caution">
    <text evidence="2">The sequence shown here is derived from an EMBL/GenBank/DDBJ whole genome shotgun (WGS) entry which is preliminary data.</text>
</comment>
<protein>
    <submittedName>
        <fullName evidence="2">GNAT family N-acetyltransferase</fullName>
    </submittedName>
</protein>
<proteinExistence type="predicted"/>
<dbReference type="GO" id="GO:0016747">
    <property type="term" value="F:acyltransferase activity, transferring groups other than amino-acyl groups"/>
    <property type="evidence" value="ECO:0007669"/>
    <property type="project" value="InterPro"/>
</dbReference>
<sequence length="188" mass="22101">MSTLFDQVYELMELSFPPSEFRIRRDQAALLDDPRYRLLPVRHEDGALAGFMAVWELETFRFVEHLAVHPRLRGQRIGERLLTGYIGEAGGGPVVLEVEPPEGEWPERRVRFYERLGFVLNSYPYVQPPLRDGQAPLPLMLMSRPSPLAESEFLRFRDTVYRHVYRQPAEKWPRAKMDSERRMDRSAR</sequence>
<dbReference type="SUPFAM" id="SSF55729">
    <property type="entry name" value="Acyl-CoA N-acyltransferases (Nat)"/>
    <property type="match status" value="1"/>
</dbReference>
<evidence type="ECO:0000313" key="2">
    <source>
        <dbReference type="EMBL" id="KAA9004860.1"/>
    </source>
</evidence>
<dbReference type="InterPro" id="IPR000182">
    <property type="entry name" value="GNAT_dom"/>
</dbReference>
<evidence type="ECO:0000259" key="1">
    <source>
        <dbReference type="PROSITE" id="PS51186"/>
    </source>
</evidence>
<feature type="domain" description="N-acetyltransferase" evidence="1">
    <location>
        <begin position="1"/>
        <end position="147"/>
    </location>
</feature>
<dbReference type="Gene3D" id="3.40.630.30">
    <property type="match status" value="1"/>
</dbReference>
<dbReference type="OrthoDB" id="9127144at2"/>
<keyword evidence="3" id="KW-1185">Reference proteome</keyword>
<gene>
    <name evidence="2" type="ORF">F4V43_09510</name>
</gene>
<reference evidence="2 3" key="1">
    <citation type="submission" date="2019-09" db="EMBL/GenBank/DDBJ databases">
        <title>Bacillus ochoae sp. nov., Paenibacillus whitsoniae sp. nov., Paenibacillus spiritus sp. nov. Isolated from the Mars Exploration Rover during spacecraft assembly.</title>
        <authorList>
            <person name="Seuylemezian A."/>
            <person name="Vaishampayan P."/>
        </authorList>
    </citation>
    <scope>NUCLEOTIDE SEQUENCE [LARGE SCALE GENOMIC DNA]</scope>
    <source>
        <strain evidence="2 3">MER_111</strain>
    </source>
</reference>